<sequence>MTDNSNKALYNAARLPVLYEYPHDFTPYARLLANEKQGAQPSQAFAEMLAKVTGDPWTLTPKQPYTLYGAKVTLIGENQPNFPTSKRFPYVLVLQLSTRYQERKLYLSFKILKSS</sequence>
<proteinExistence type="predicted"/>
<dbReference type="Pfam" id="PF25613">
    <property type="entry name" value="DUF7941"/>
    <property type="match status" value="1"/>
</dbReference>
<evidence type="ECO:0000313" key="2">
    <source>
        <dbReference type="Proteomes" id="UP000222975"/>
    </source>
</evidence>
<dbReference type="Proteomes" id="UP000222975">
    <property type="component" value="Segment"/>
</dbReference>
<evidence type="ECO:0008006" key="3">
    <source>
        <dbReference type="Google" id="ProtNLM"/>
    </source>
</evidence>
<gene>
    <name evidence="1" type="ORF">SIMMY50_305</name>
</gene>
<organism evidence="1 2">
    <name type="scientific">Erwinia phage vB_EamM_Simmy50</name>
    <dbReference type="NCBI Taxonomy" id="1815988"/>
    <lineage>
        <taxon>Viruses</taxon>
        <taxon>Duplodnaviria</taxon>
        <taxon>Heunggongvirae</taxon>
        <taxon>Uroviricota</taxon>
        <taxon>Caudoviricetes</taxon>
        <taxon>Chimalliviridae</taxon>
        <taxon>Agricanvirus</taxon>
        <taxon>Agricanvirus simmy50</taxon>
    </lineage>
</organism>
<dbReference type="InterPro" id="IPR057701">
    <property type="entry name" value="DUF7941"/>
</dbReference>
<name>A0A173GDW9_9CAUD</name>
<accession>A0A173GDW9</accession>
<keyword evidence="2" id="KW-1185">Reference proteome</keyword>
<dbReference type="EMBL" id="KU886223">
    <property type="protein sequence ID" value="ANH51763.1"/>
    <property type="molecule type" value="Genomic_DNA"/>
</dbReference>
<evidence type="ECO:0000313" key="1">
    <source>
        <dbReference type="EMBL" id="ANH51763.1"/>
    </source>
</evidence>
<protein>
    <recommendedName>
        <fullName evidence="3">Virion structural protein</fullName>
    </recommendedName>
</protein>
<reference evidence="2" key="1">
    <citation type="submission" date="2016-03" db="EMBL/GenBank/DDBJ databases">
        <authorList>
            <person name="Sharma R."/>
            <person name="Simister A.R."/>
            <person name="Berg J.A."/>
            <person name="Jensen G.L."/>
            <person name="Keele B.R."/>
            <person name="Ward M.E.H."/>
            <person name="Breakwell D.P."/>
            <person name="Hope S."/>
            <person name="Grose J.H."/>
        </authorList>
    </citation>
    <scope>NUCLEOTIDE SEQUENCE [LARGE SCALE GENOMIC DNA]</scope>
</reference>